<feature type="transmembrane region" description="Helical" evidence="1">
    <location>
        <begin position="12"/>
        <end position="29"/>
    </location>
</feature>
<dbReference type="AlphaFoldDB" id="A0A6L5YLZ5"/>
<proteinExistence type="predicted"/>
<evidence type="ECO:0000313" key="3">
    <source>
        <dbReference type="Proteomes" id="UP000476055"/>
    </source>
</evidence>
<comment type="caution">
    <text evidence="2">The sequence shown here is derived from an EMBL/GenBank/DDBJ whole genome shotgun (WGS) entry which is preliminary data.</text>
</comment>
<dbReference type="Pfam" id="PF20462">
    <property type="entry name" value="DUF6715"/>
    <property type="match status" value="1"/>
</dbReference>
<evidence type="ECO:0000313" key="2">
    <source>
        <dbReference type="EMBL" id="MST59179.1"/>
    </source>
</evidence>
<dbReference type="EMBL" id="VUMU01000021">
    <property type="protein sequence ID" value="MST59179.1"/>
    <property type="molecule type" value="Genomic_DNA"/>
</dbReference>
<evidence type="ECO:0000256" key="1">
    <source>
        <dbReference type="SAM" id="Phobius"/>
    </source>
</evidence>
<dbReference type="Proteomes" id="UP000476055">
    <property type="component" value="Unassembled WGS sequence"/>
</dbReference>
<sequence length="201" mass="23468">MKKTNTSVTKITVFFIFLLVLVVGYYAYLSGTHRTEQQEAVMSEIDTALSRNLENNYPSTPKEVVKYYNDLMKCFYNEDCTEEELQELGKKSLQLFDEKLRENNEEESYLIRLQGEVQNYKNNKRKITSVSLASSTNVDYYTADGYSFARISCGYTMTENGKKSSTAMVYLLRRDDNRRWKIYGWETADQLNSKLEQTDNN</sequence>
<organism evidence="2 3">
    <name type="scientific">Waltera intestinalis</name>
    <dbReference type="NCBI Taxonomy" id="2606635"/>
    <lineage>
        <taxon>Bacteria</taxon>
        <taxon>Bacillati</taxon>
        <taxon>Bacillota</taxon>
        <taxon>Clostridia</taxon>
        <taxon>Lachnospirales</taxon>
        <taxon>Lachnospiraceae</taxon>
        <taxon>Waltera</taxon>
    </lineage>
</organism>
<dbReference type="InterPro" id="IPR046563">
    <property type="entry name" value="DUF6715"/>
</dbReference>
<protein>
    <submittedName>
        <fullName evidence="2">Uncharacterized protein</fullName>
    </submittedName>
</protein>
<keyword evidence="1" id="KW-0812">Transmembrane</keyword>
<reference evidence="2 3" key="1">
    <citation type="submission" date="2019-08" db="EMBL/GenBank/DDBJ databases">
        <title>In-depth cultivation of the pig gut microbiome towards novel bacterial diversity and tailored functional studies.</title>
        <authorList>
            <person name="Wylensek D."/>
            <person name="Hitch T.C.A."/>
            <person name="Clavel T."/>
        </authorList>
    </citation>
    <scope>NUCLEOTIDE SEQUENCE [LARGE SCALE GENOMIC DNA]</scope>
    <source>
        <strain evidence="2 3">WCA3-601-WT-6H</strain>
    </source>
</reference>
<accession>A0A6L5YLZ5</accession>
<keyword evidence="1" id="KW-0472">Membrane</keyword>
<keyword evidence="1" id="KW-1133">Transmembrane helix</keyword>
<name>A0A6L5YLZ5_9FIRM</name>
<dbReference type="RefSeq" id="WP_154498652.1">
    <property type="nucleotide sequence ID" value="NZ_VUMU01000021.1"/>
</dbReference>
<keyword evidence="3" id="KW-1185">Reference proteome</keyword>
<gene>
    <name evidence="2" type="ORF">FYJ59_13200</name>
</gene>